<evidence type="ECO:0000313" key="2">
    <source>
        <dbReference type="Proteomes" id="UP000824881"/>
    </source>
</evidence>
<sequence>MVQPSVFQEVKSKRKEDIDNGATYRKDVESGLRRWIDTKDCRREEAAVYFNDGCERKAPTAACCDNCFRVAHPNLQSHAPQEPSINDNDNRKSEVTYTMPDDTEGKVADPSDSANTNGKRPLQHIPNRRDVHLQDARDLLKQWRNNTWFQHYAKQPWGIQGLLPDKVLNNIALHARSATPDDLKGEGWSYIFVSKHGTEVLNKLKDLDSEWHRKHADAKQMRNEMKKQETAKKRAEQAAIKKAKQEETRALRRAAPKTPRPSRAKRTQSENVPPSLTTDHSTHIPRTAVQQTLATPGPASFASHLSPLPYNPSPFLQGARPLVFQPSQALFHQEACWSPQQYFPDTHQISTPNLIHATASNIPTPQCDYGTGSRSQSLLEQYQAVTLPIPMPSFYGQHHSTD</sequence>
<organism evidence="1 2">
    <name type="scientific">Pleurotus cornucopiae</name>
    <name type="common">Cornucopia mushroom</name>
    <dbReference type="NCBI Taxonomy" id="5321"/>
    <lineage>
        <taxon>Eukaryota</taxon>
        <taxon>Fungi</taxon>
        <taxon>Dikarya</taxon>
        <taxon>Basidiomycota</taxon>
        <taxon>Agaricomycotina</taxon>
        <taxon>Agaricomycetes</taxon>
        <taxon>Agaricomycetidae</taxon>
        <taxon>Agaricales</taxon>
        <taxon>Pleurotineae</taxon>
        <taxon>Pleurotaceae</taxon>
        <taxon>Pleurotus</taxon>
    </lineage>
</organism>
<name>A0ACB7IIQ6_PLECO</name>
<proteinExistence type="predicted"/>
<protein>
    <submittedName>
        <fullName evidence="1">Uncharacterized protein</fullName>
    </submittedName>
</protein>
<reference evidence="1 2" key="1">
    <citation type="journal article" date="2021" name="Appl. Environ. Microbiol.">
        <title>Genetic linkage and physical mapping for an oyster mushroom Pleurotus cornucopiae and QTL analysis for the trait cap color.</title>
        <authorList>
            <person name="Zhang Y."/>
            <person name="Gao W."/>
            <person name="Sonnenberg A."/>
            <person name="Chen Q."/>
            <person name="Zhang J."/>
            <person name="Huang C."/>
        </authorList>
    </citation>
    <scope>NUCLEOTIDE SEQUENCE [LARGE SCALE GENOMIC DNA]</scope>
    <source>
        <strain evidence="1">CCMSSC00406</strain>
    </source>
</reference>
<evidence type="ECO:0000313" key="1">
    <source>
        <dbReference type="EMBL" id="KAG9218107.1"/>
    </source>
</evidence>
<dbReference type="Proteomes" id="UP000824881">
    <property type="component" value="Unassembled WGS sequence"/>
</dbReference>
<keyword evidence="2" id="KW-1185">Reference proteome</keyword>
<dbReference type="EMBL" id="WQMT02000010">
    <property type="protein sequence ID" value="KAG9218107.1"/>
    <property type="molecule type" value="Genomic_DNA"/>
</dbReference>
<comment type="caution">
    <text evidence="1">The sequence shown here is derived from an EMBL/GenBank/DDBJ whole genome shotgun (WGS) entry which is preliminary data.</text>
</comment>
<accession>A0ACB7IIQ6</accession>
<gene>
    <name evidence="1" type="ORF">CCMSSC00406_0010128</name>
</gene>